<dbReference type="InterPro" id="IPR037185">
    <property type="entry name" value="EmrE-like"/>
</dbReference>
<evidence type="ECO:0000256" key="2">
    <source>
        <dbReference type="ARBA" id="ARBA00022692"/>
    </source>
</evidence>
<feature type="transmembrane region" description="Helical" evidence="5">
    <location>
        <begin position="21"/>
        <end position="43"/>
    </location>
</feature>
<feature type="transmembrane region" description="Helical" evidence="5">
    <location>
        <begin position="193"/>
        <end position="215"/>
    </location>
</feature>
<evidence type="ECO:0000313" key="8">
    <source>
        <dbReference type="Proteomes" id="UP001205861"/>
    </source>
</evidence>
<feature type="transmembrane region" description="Helical" evidence="5">
    <location>
        <begin position="162"/>
        <end position="181"/>
    </location>
</feature>
<name>A0ABT2BMP6_9BURK</name>
<feature type="transmembrane region" description="Helical" evidence="5">
    <location>
        <begin position="262"/>
        <end position="281"/>
    </location>
</feature>
<feature type="transmembrane region" description="Helical" evidence="5">
    <location>
        <begin position="136"/>
        <end position="156"/>
    </location>
</feature>
<feature type="transmembrane region" description="Helical" evidence="5">
    <location>
        <begin position="227"/>
        <end position="250"/>
    </location>
</feature>
<evidence type="ECO:0000313" key="7">
    <source>
        <dbReference type="EMBL" id="MCS0609676.1"/>
    </source>
</evidence>
<feature type="transmembrane region" description="Helical" evidence="5">
    <location>
        <begin position="76"/>
        <end position="96"/>
    </location>
</feature>
<evidence type="ECO:0000256" key="5">
    <source>
        <dbReference type="SAM" id="Phobius"/>
    </source>
</evidence>
<dbReference type="SUPFAM" id="SSF103481">
    <property type="entry name" value="Multidrug resistance efflux transporter EmrE"/>
    <property type="match status" value="2"/>
</dbReference>
<accession>A0ABT2BMP6</accession>
<dbReference type="EMBL" id="JANUGV010000004">
    <property type="protein sequence ID" value="MCS0609676.1"/>
    <property type="molecule type" value="Genomic_DNA"/>
</dbReference>
<dbReference type="Proteomes" id="UP001205861">
    <property type="component" value="Unassembled WGS sequence"/>
</dbReference>
<dbReference type="Pfam" id="PF00892">
    <property type="entry name" value="EamA"/>
    <property type="match status" value="2"/>
</dbReference>
<dbReference type="InterPro" id="IPR000620">
    <property type="entry name" value="EamA_dom"/>
</dbReference>
<comment type="subcellular location">
    <subcellularLocation>
        <location evidence="1">Membrane</location>
        <topology evidence="1">Multi-pass membrane protein</topology>
    </subcellularLocation>
</comment>
<evidence type="ECO:0000256" key="3">
    <source>
        <dbReference type="ARBA" id="ARBA00022989"/>
    </source>
</evidence>
<protein>
    <submittedName>
        <fullName evidence="7">EamA family transporter</fullName>
    </submittedName>
</protein>
<dbReference type="RefSeq" id="WP_258857322.1">
    <property type="nucleotide sequence ID" value="NZ_JANUGV010000004.1"/>
</dbReference>
<keyword evidence="4 5" id="KW-0472">Membrane</keyword>
<gene>
    <name evidence="7" type="ORF">NX773_16030</name>
</gene>
<keyword evidence="2 5" id="KW-0812">Transmembrane</keyword>
<sequence>MAARTRTDGFVVQHTAFSRRDFAAAVAVVFIWGTNFIAMKFGLRELTPFQLGAGRYLFAALPLALLVRPPKMAPKWLVLYGLFQGVGQFGFLFMSLRVGMSAALASVLMQTQVFFTALFGLATLREPVGTPLKRGLSLAALGLACFIASYAGTNGANTTTPAGFVLALCAAAMWAASNIVVRRAQHATPQFEVIPFMVWSCLVPVVPFVLLSLAFDPGGSSWDPARLSWKAWVALAYLGWCATIFAYALWTGLLKRHPANRVAPFSLGVPLVGISAGMLVLGDSISAWQWAGVVLLGAALASVIFGSSRGRV</sequence>
<keyword evidence="8" id="KW-1185">Reference proteome</keyword>
<feature type="transmembrane region" description="Helical" evidence="5">
    <location>
        <begin position="287"/>
        <end position="306"/>
    </location>
</feature>
<keyword evidence="3 5" id="KW-1133">Transmembrane helix</keyword>
<dbReference type="PANTHER" id="PTHR32322">
    <property type="entry name" value="INNER MEMBRANE TRANSPORTER"/>
    <property type="match status" value="1"/>
</dbReference>
<dbReference type="PANTHER" id="PTHR32322:SF9">
    <property type="entry name" value="AMINO-ACID METABOLITE EFFLUX PUMP-RELATED"/>
    <property type="match status" value="1"/>
</dbReference>
<evidence type="ECO:0000256" key="1">
    <source>
        <dbReference type="ARBA" id="ARBA00004141"/>
    </source>
</evidence>
<feature type="transmembrane region" description="Helical" evidence="5">
    <location>
        <begin position="102"/>
        <end position="124"/>
    </location>
</feature>
<feature type="transmembrane region" description="Helical" evidence="5">
    <location>
        <begin position="49"/>
        <end position="67"/>
    </location>
</feature>
<organism evidence="7 8">
    <name type="scientific">Massilia solisilvae</name>
    <dbReference type="NCBI Taxonomy" id="1811225"/>
    <lineage>
        <taxon>Bacteria</taxon>
        <taxon>Pseudomonadati</taxon>
        <taxon>Pseudomonadota</taxon>
        <taxon>Betaproteobacteria</taxon>
        <taxon>Burkholderiales</taxon>
        <taxon>Oxalobacteraceae</taxon>
        <taxon>Telluria group</taxon>
        <taxon>Massilia</taxon>
    </lineage>
</organism>
<evidence type="ECO:0000256" key="4">
    <source>
        <dbReference type="ARBA" id="ARBA00023136"/>
    </source>
</evidence>
<proteinExistence type="predicted"/>
<feature type="domain" description="EamA" evidence="6">
    <location>
        <begin position="24"/>
        <end position="146"/>
    </location>
</feature>
<evidence type="ECO:0000259" key="6">
    <source>
        <dbReference type="Pfam" id="PF00892"/>
    </source>
</evidence>
<reference evidence="7 8" key="1">
    <citation type="submission" date="2022-08" db="EMBL/GenBank/DDBJ databases">
        <title>Reclassification of Massilia species as members of the genera Telluria, Duganella, Pseudoduganella, Mokoshia gen. nov. and Zemynaea gen. nov. using orthogonal and non-orthogonal genome-based approaches.</title>
        <authorList>
            <person name="Bowman J.P."/>
        </authorList>
    </citation>
    <scope>NUCLEOTIDE SEQUENCE [LARGE SCALE GENOMIC DNA]</scope>
    <source>
        <strain evidence="7 8">JCM 31607</strain>
    </source>
</reference>
<dbReference type="InterPro" id="IPR050638">
    <property type="entry name" value="AA-Vitamin_Transporters"/>
</dbReference>
<comment type="caution">
    <text evidence="7">The sequence shown here is derived from an EMBL/GenBank/DDBJ whole genome shotgun (WGS) entry which is preliminary data.</text>
</comment>
<feature type="domain" description="EamA" evidence="6">
    <location>
        <begin position="163"/>
        <end position="303"/>
    </location>
</feature>